<keyword evidence="2" id="KW-0238">DNA-binding</keyword>
<evidence type="ECO:0000256" key="4">
    <source>
        <dbReference type="SAM" id="MobiDB-lite"/>
    </source>
</evidence>
<evidence type="ECO:0000259" key="5">
    <source>
        <dbReference type="PROSITE" id="PS50987"/>
    </source>
</evidence>
<reference evidence="6 7" key="1">
    <citation type="submission" date="2019-03" db="EMBL/GenBank/DDBJ databases">
        <title>Genomic Encyclopedia of Type Strains, Phase III (KMG-III): the genomes of soil and plant-associated and newly described type strains.</title>
        <authorList>
            <person name="Whitman W."/>
        </authorList>
    </citation>
    <scope>NUCLEOTIDE SEQUENCE [LARGE SCALE GENOMIC DNA]</scope>
    <source>
        <strain evidence="6 7">VKMAc-2574</strain>
    </source>
</reference>
<name>A0ABY2FKE0_9ACTN</name>
<feature type="domain" description="HTH arsR-type" evidence="5">
    <location>
        <begin position="12"/>
        <end position="106"/>
    </location>
</feature>
<keyword evidence="3" id="KW-0804">Transcription</keyword>
<keyword evidence="7" id="KW-1185">Reference proteome</keyword>
<feature type="region of interest" description="Disordered" evidence="4">
    <location>
        <begin position="104"/>
        <end position="137"/>
    </location>
</feature>
<sequence>MRADTQSRKQSPDDDHVALAVEVFRMLSDATRVRLVWALLDGEKSVNELADAVGKSPAGVSQHLAKLRLARLVRTRKQGNQVFYRIENSHAGQLVEDAIYHAEHSSGGFPDHHRPVGAVPDAESAAGARPARRTKIR</sequence>
<evidence type="ECO:0000256" key="1">
    <source>
        <dbReference type="ARBA" id="ARBA00023015"/>
    </source>
</evidence>
<dbReference type="NCBIfam" id="NF033788">
    <property type="entry name" value="HTH_metalloreg"/>
    <property type="match status" value="1"/>
</dbReference>
<dbReference type="Proteomes" id="UP000295060">
    <property type="component" value="Unassembled WGS sequence"/>
</dbReference>
<proteinExistence type="predicted"/>
<dbReference type="SMART" id="SM00418">
    <property type="entry name" value="HTH_ARSR"/>
    <property type="match status" value="1"/>
</dbReference>
<dbReference type="InterPro" id="IPR011991">
    <property type="entry name" value="ArsR-like_HTH"/>
</dbReference>
<dbReference type="RefSeq" id="WP_134009868.1">
    <property type="nucleotide sequence ID" value="NZ_SODU01000001.1"/>
</dbReference>
<dbReference type="CDD" id="cd00090">
    <property type="entry name" value="HTH_ARSR"/>
    <property type="match status" value="1"/>
</dbReference>
<dbReference type="Pfam" id="PF01022">
    <property type="entry name" value="HTH_5"/>
    <property type="match status" value="1"/>
</dbReference>
<dbReference type="PROSITE" id="PS50987">
    <property type="entry name" value="HTH_ARSR_2"/>
    <property type="match status" value="1"/>
</dbReference>
<evidence type="ECO:0000313" key="7">
    <source>
        <dbReference type="Proteomes" id="UP000295060"/>
    </source>
</evidence>
<dbReference type="PANTHER" id="PTHR43132:SF8">
    <property type="entry name" value="HTH-TYPE TRANSCRIPTIONAL REGULATOR KMTR"/>
    <property type="match status" value="1"/>
</dbReference>
<evidence type="ECO:0000256" key="3">
    <source>
        <dbReference type="ARBA" id="ARBA00023163"/>
    </source>
</evidence>
<dbReference type="EMBL" id="SODU01000001">
    <property type="protein sequence ID" value="TDW93402.1"/>
    <property type="molecule type" value="Genomic_DNA"/>
</dbReference>
<organism evidence="6 7">
    <name type="scientific">Kribbella pratensis</name>
    <dbReference type="NCBI Taxonomy" id="2512112"/>
    <lineage>
        <taxon>Bacteria</taxon>
        <taxon>Bacillati</taxon>
        <taxon>Actinomycetota</taxon>
        <taxon>Actinomycetes</taxon>
        <taxon>Propionibacteriales</taxon>
        <taxon>Kribbellaceae</taxon>
        <taxon>Kribbella</taxon>
    </lineage>
</organism>
<dbReference type="InterPro" id="IPR036388">
    <property type="entry name" value="WH-like_DNA-bd_sf"/>
</dbReference>
<dbReference type="InterPro" id="IPR001845">
    <property type="entry name" value="HTH_ArsR_DNA-bd_dom"/>
</dbReference>
<evidence type="ECO:0000256" key="2">
    <source>
        <dbReference type="ARBA" id="ARBA00023125"/>
    </source>
</evidence>
<dbReference type="PANTHER" id="PTHR43132">
    <property type="entry name" value="ARSENICAL RESISTANCE OPERON REPRESSOR ARSR-RELATED"/>
    <property type="match status" value="1"/>
</dbReference>
<dbReference type="Gene3D" id="1.10.10.10">
    <property type="entry name" value="Winged helix-like DNA-binding domain superfamily/Winged helix DNA-binding domain"/>
    <property type="match status" value="1"/>
</dbReference>
<dbReference type="InterPro" id="IPR036390">
    <property type="entry name" value="WH_DNA-bd_sf"/>
</dbReference>
<protein>
    <submittedName>
        <fullName evidence="6">ArsR family transcriptional regulator</fullName>
    </submittedName>
</protein>
<comment type="caution">
    <text evidence="6">The sequence shown here is derived from an EMBL/GenBank/DDBJ whole genome shotgun (WGS) entry which is preliminary data.</text>
</comment>
<evidence type="ECO:0000313" key="6">
    <source>
        <dbReference type="EMBL" id="TDW93402.1"/>
    </source>
</evidence>
<feature type="compositionally biased region" description="Basic and acidic residues" evidence="4">
    <location>
        <begin position="104"/>
        <end position="114"/>
    </location>
</feature>
<accession>A0ABY2FKE0</accession>
<dbReference type="InterPro" id="IPR051011">
    <property type="entry name" value="Metal_resp_trans_reg"/>
</dbReference>
<gene>
    <name evidence="6" type="ORF">EV137_0678</name>
</gene>
<dbReference type="PRINTS" id="PR00778">
    <property type="entry name" value="HTHARSR"/>
</dbReference>
<keyword evidence="1" id="KW-0805">Transcription regulation</keyword>
<dbReference type="SUPFAM" id="SSF46785">
    <property type="entry name" value="Winged helix' DNA-binding domain"/>
    <property type="match status" value="1"/>
</dbReference>